<proteinExistence type="predicted"/>
<keyword evidence="4" id="KW-1185">Reference proteome</keyword>
<protein>
    <recommendedName>
        <fullName evidence="2">F-box domain-containing protein</fullName>
    </recommendedName>
</protein>
<organism evidence="3 4">
    <name type="scientific">Orchesella dallaii</name>
    <dbReference type="NCBI Taxonomy" id="48710"/>
    <lineage>
        <taxon>Eukaryota</taxon>
        <taxon>Metazoa</taxon>
        <taxon>Ecdysozoa</taxon>
        <taxon>Arthropoda</taxon>
        <taxon>Hexapoda</taxon>
        <taxon>Collembola</taxon>
        <taxon>Entomobryomorpha</taxon>
        <taxon>Entomobryoidea</taxon>
        <taxon>Orchesellidae</taxon>
        <taxon>Orchesellinae</taxon>
        <taxon>Orchesella</taxon>
    </lineage>
</organism>
<reference evidence="3 4" key="1">
    <citation type="submission" date="2024-08" db="EMBL/GenBank/DDBJ databases">
        <authorList>
            <person name="Cucini C."/>
            <person name="Frati F."/>
        </authorList>
    </citation>
    <scope>NUCLEOTIDE SEQUENCE [LARGE SCALE GENOMIC DNA]</scope>
</reference>
<dbReference type="SUPFAM" id="SSF52047">
    <property type="entry name" value="RNI-like"/>
    <property type="match status" value="1"/>
</dbReference>
<evidence type="ECO:0000259" key="2">
    <source>
        <dbReference type="PROSITE" id="PS50181"/>
    </source>
</evidence>
<feature type="compositionally biased region" description="Basic and acidic residues" evidence="1">
    <location>
        <begin position="16"/>
        <end position="29"/>
    </location>
</feature>
<dbReference type="InterPro" id="IPR001810">
    <property type="entry name" value="F-box_dom"/>
</dbReference>
<gene>
    <name evidence="3" type="ORF">ODALV1_LOCUS23069</name>
</gene>
<sequence>MSVPCAGDMPVLKSSNKRDKDSNETHAENVDDDNQTSLTLDNLPNEMLQKIFEHLIEIKNGEDPNANFKLVNNRSYLNCRLVNSGWKSVMERGLEKYAISIWKTKSTPVSFADTEAESPAVWCIFVLKPEDRGTPSEWVYLPPPLESIEEKVNPFPSRSLKLTSDFGDSTQLPGSRKPRRGTQLMWLISFFSKFGDNLTSLILTSVTLTPETFIGILGNTPNLIALNLIRVLFRGDLANCAQLPSLRKIQHVRVFQVMIIQKKEDTAWIDRFNDGSHGQNQLYDWILSPYKEQLVTLDIYGRIGIETATNFANLERLFIYRVDDLSFLDHNRFLYPRLKSLFLVNIQVKYNGDILEWFQEHIKPLATTISELHVELTRGYVVERPADFYSKLTRSQKNSNEVGFLKMKTLGIPFPKAPEETEVIRILIKRFPNLKALTLFDRDDIHYDQVESVTVGQNLVDQDEYIKVCPKLKKAVYQRL</sequence>
<dbReference type="Proteomes" id="UP001642540">
    <property type="component" value="Unassembled WGS sequence"/>
</dbReference>
<evidence type="ECO:0000313" key="3">
    <source>
        <dbReference type="EMBL" id="CAL8129310.1"/>
    </source>
</evidence>
<accession>A0ABP1RJY5</accession>
<comment type="caution">
    <text evidence="3">The sequence shown here is derived from an EMBL/GenBank/DDBJ whole genome shotgun (WGS) entry which is preliminary data.</text>
</comment>
<dbReference type="EMBL" id="CAXLJM020000076">
    <property type="protein sequence ID" value="CAL8129310.1"/>
    <property type="molecule type" value="Genomic_DNA"/>
</dbReference>
<feature type="domain" description="F-box" evidence="2">
    <location>
        <begin position="37"/>
        <end position="55"/>
    </location>
</feature>
<evidence type="ECO:0000256" key="1">
    <source>
        <dbReference type="SAM" id="MobiDB-lite"/>
    </source>
</evidence>
<feature type="region of interest" description="Disordered" evidence="1">
    <location>
        <begin position="1"/>
        <end position="38"/>
    </location>
</feature>
<name>A0ABP1RJY5_9HEXA</name>
<evidence type="ECO:0000313" key="4">
    <source>
        <dbReference type="Proteomes" id="UP001642540"/>
    </source>
</evidence>
<dbReference type="PROSITE" id="PS50181">
    <property type="entry name" value="FBOX"/>
    <property type="match status" value="1"/>
</dbReference>